<dbReference type="SUPFAM" id="SSF56176">
    <property type="entry name" value="FAD-binding/transporter-associated domain-like"/>
    <property type="match status" value="1"/>
</dbReference>
<dbReference type="InterPro" id="IPR016169">
    <property type="entry name" value="FAD-bd_PCMH_sub2"/>
</dbReference>
<dbReference type="AlphaFoldDB" id="A0A650CXU7"/>
<reference evidence="2 5" key="1">
    <citation type="submission" date="2019-10" db="EMBL/GenBank/DDBJ databases">
        <title>Comparative genomics of sulfur disproportionating microorganisms.</title>
        <authorList>
            <person name="Ward L.M."/>
            <person name="Bertran E."/>
            <person name="Johnston D."/>
        </authorList>
    </citation>
    <scope>NUCLEOTIDE SEQUENCE [LARGE SCALE GENOMIC DNA]</scope>
    <source>
        <strain evidence="2 5">DSM 3772</strain>
    </source>
</reference>
<dbReference type="EMBL" id="WHYS01000001">
    <property type="protein sequence ID" value="MQL54904.1"/>
    <property type="molecule type" value="Genomic_DNA"/>
</dbReference>
<name>A0A650CXU7_ACIAM</name>
<reference evidence="3 4" key="2">
    <citation type="submission" date="2019-10" db="EMBL/GenBank/DDBJ databases">
        <title>Genome Sequences from Six Type Strain Members of the Archaeal Family Sulfolobaceae: Acidianus ambivalens, Acidianus infernus, Metallosphaera prunae, Stygiolobus azoricus, Sulfolobus metallicus, and Sulfurisphaera ohwakuensis.</title>
        <authorList>
            <person name="Counts J.A."/>
            <person name="Kelly R.M."/>
        </authorList>
    </citation>
    <scope>NUCLEOTIDE SEQUENCE [LARGE SCALE GENOMIC DNA]</scope>
    <source>
        <strain evidence="3 4">LEI 10</strain>
    </source>
</reference>
<dbReference type="InterPro" id="IPR006094">
    <property type="entry name" value="Oxid_FAD_bind_N"/>
</dbReference>
<dbReference type="Proteomes" id="UP000474054">
    <property type="component" value="Unassembled WGS sequence"/>
</dbReference>
<gene>
    <name evidence="3" type="ORF">D1866_12435</name>
    <name evidence="2" type="ORF">GFB69_03875</name>
</gene>
<dbReference type="Proteomes" id="UP000426328">
    <property type="component" value="Chromosome"/>
</dbReference>
<dbReference type="InterPro" id="IPR036318">
    <property type="entry name" value="FAD-bd_PCMH-like_sf"/>
</dbReference>
<evidence type="ECO:0000313" key="2">
    <source>
        <dbReference type="EMBL" id="MQL54904.1"/>
    </source>
</evidence>
<dbReference type="KEGG" id="aamb:D1866_12435"/>
<dbReference type="RefSeq" id="WP_152940276.1">
    <property type="nucleotide sequence ID" value="NZ_CP045482.1"/>
</dbReference>
<organism evidence="3 4">
    <name type="scientific">Acidianus ambivalens</name>
    <name type="common">Desulfurolobus ambivalens</name>
    <dbReference type="NCBI Taxonomy" id="2283"/>
    <lineage>
        <taxon>Archaea</taxon>
        <taxon>Thermoproteota</taxon>
        <taxon>Thermoprotei</taxon>
        <taxon>Sulfolobales</taxon>
        <taxon>Sulfolobaceae</taxon>
        <taxon>Acidianus</taxon>
    </lineage>
</organism>
<sequence length="289" mass="33224">MEVYNEKELYNSIKDAYLSGKKVMIIGYGKHSNPRKSDIYLKIKMDYYKIEKEGYVEAYAGASVDKIREEASEYGLLLPCLYDGSIGGLLANNEFSPLSTRYGKPYDFTEKVFFITLFGKISWKIIIGSKGRLGAIYKARLKLFPKPTKVFTFEKSFNKKDETIAYVNKLMHLKPLAMLVEYDGKYTIHASYDFDAEIHGFSKDEGVATIEENNSRNGYYVNTPTIEDFMNAIEDTQPIYAYTVVGSGISKFYVADEDVIKKLNYFTHDDLPRVYWKLKAILDFKNIFA</sequence>
<evidence type="ECO:0000313" key="5">
    <source>
        <dbReference type="Proteomes" id="UP000474054"/>
    </source>
</evidence>
<dbReference type="GeneID" id="42780554"/>
<dbReference type="EMBL" id="CP045482">
    <property type="protein sequence ID" value="QGR22689.1"/>
    <property type="molecule type" value="Genomic_DNA"/>
</dbReference>
<evidence type="ECO:0000313" key="3">
    <source>
        <dbReference type="EMBL" id="QGR22689.1"/>
    </source>
</evidence>
<evidence type="ECO:0000259" key="1">
    <source>
        <dbReference type="Pfam" id="PF01565"/>
    </source>
</evidence>
<accession>A0A650CXU7</accession>
<keyword evidence="4" id="KW-1185">Reference proteome</keyword>
<dbReference type="Gene3D" id="3.30.465.10">
    <property type="match status" value="1"/>
</dbReference>
<dbReference type="GO" id="GO:0050660">
    <property type="term" value="F:flavin adenine dinucleotide binding"/>
    <property type="evidence" value="ECO:0007669"/>
    <property type="project" value="InterPro"/>
</dbReference>
<dbReference type="Pfam" id="PF01565">
    <property type="entry name" value="FAD_binding_4"/>
    <property type="match status" value="1"/>
</dbReference>
<proteinExistence type="predicted"/>
<evidence type="ECO:0000313" key="4">
    <source>
        <dbReference type="Proteomes" id="UP000426328"/>
    </source>
</evidence>
<protein>
    <submittedName>
        <fullName evidence="3">FAD-binding protein</fullName>
    </submittedName>
</protein>
<feature type="domain" description="FAD linked oxidase N-terminal" evidence="1">
    <location>
        <begin position="5"/>
        <end position="121"/>
    </location>
</feature>